<dbReference type="AlphaFoldDB" id="A0A401JBP2"/>
<dbReference type="GO" id="GO:0004048">
    <property type="term" value="F:anthranilate phosphoribosyltransferase activity"/>
    <property type="evidence" value="ECO:0007669"/>
    <property type="project" value="InterPro"/>
</dbReference>
<dbReference type="GO" id="GO:0005829">
    <property type="term" value="C:cytosol"/>
    <property type="evidence" value="ECO:0007669"/>
    <property type="project" value="TreeGrafter"/>
</dbReference>
<dbReference type="PANTHER" id="PTHR43285">
    <property type="entry name" value="ANTHRANILATE PHOSPHORIBOSYLTRANSFERASE"/>
    <property type="match status" value="1"/>
</dbReference>
<dbReference type="Gene3D" id="3.40.1030.10">
    <property type="entry name" value="Nucleoside phosphorylase/phosphoribosyltransferase catalytic domain"/>
    <property type="match status" value="1"/>
</dbReference>
<evidence type="ECO:0000256" key="2">
    <source>
        <dbReference type="ARBA" id="ARBA00022679"/>
    </source>
</evidence>
<evidence type="ECO:0000313" key="5">
    <source>
        <dbReference type="Proteomes" id="UP000286806"/>
    </source>
</evidence>
<dbReference type="InterPro" id="IPR005940">
    <property type="entry name" value="Anthranilate_Pribosyl_Tfrase"/>
</dbReference>
<protein>
    <submittedName>
        <fullName evidence="4">Anthranilate phosphoribosyltransferase like</fullName>
    </submittedName>
</protein>
<dbReference type="OrthoDB" id="9768896at2"/>
<keyword evidence="2 4" id="KW-0808">Transferase</keyword>
<dbReference type="InterPro" id="IPR035902">
    <property type="entry name" value="Nuc_phospho_transferase"/>
</dbReference>
<dbReference type="SUPFAM" id="SSF52418">
    <property type="entry name" value="Nucleoside phosphorylase/phosphoribosyltransferase catalytic domain"/>
    <property type="match status" value="1"/>
</dbReference>
<feature type="domain" description="Glycosyl transferase family 3 N-terminal" evidence="3">
    <location>
        <begin position="6"/>
        <end position="66"/>
    </location>
</feature>
<accession>A0A401JBP2</accession>
<evidence type="ECO:0000256" key="1">
    <source>
        <dbReference type="ARBA" id="ARBA00022676"/>
    </source>
</evidence>
<dbReference type="Proteomes" id="UP000286806">
    <property type="component" value="Unassembled WGS sequence"/>
</dbReference>
<evidence type="ECO:0000313" key="4">
    <source>
        <dbReference type="EMBL" id="GBL44960.1"/>
    </source>
</evidence>
<organism evidence="4 5">
    <name type="scientific">Sulfuriferula multivorans</name>
    <dbReference type="NCBI Taxonomy" id="1559896"/>
    <lineage>
        <taxon>Bacteria</taxon>
        <taxon>Pseudomonadati</taxon>
        <taxon>Pseudomonadota</taxon>
        <taxon>Betaproteobacteria</taxon>
        <taxon>Nitrosomonadales</taxon>
        <taxon>Sulfuricellaceae</taxon>
        <taxon>Sulfuriferula</taxon>
    </lineage>
</organism>
<dbReference type="EMBL" id="BGOW01000003">
    <property type="protein sequence ID" value="GBL44960.1"/>
    <property type="molecule type" value="Genomic_DNA"/>
</dbReference>
<evidence type="ECO:0000259" key="3">
    <source>
        <dbReference type="Pfam" id="PF02885"/>
    </source>
</evidence>
<keyword evidence="5" id="KW-1185">Reference proteome</keyword>
<proteinExistence type="predicted"/>
<name>A0A401JBP2_9PROT</name>
<dbReference type="RefSeq" id="WP_124703780.1">
    <property type="nucleotide sequence ID" value="NZ_BGOW01000003.1"/>
</dbReference>
<comment type="caution">
    <text evidence="4">The sequence shown here is derived from an EMBL/GenBank/DDBJ whole genome shotgun (WGS) entry which is preliminary data.</text>
</comment>
<gene>
    <name evidence="4" type="ORF">SFMTTN_0761</name>
</gene>
<keyword evidence="1 4" id="KW-0328">Glycosyltransferase</keyword>
<dbReference type="Pfam" id="PF02885">
    <property type="entry name" value="Glycos_trans_3N"/>
    <property type="match status" value="1"/>
</dbReference>
<dbReference type="Gene3D" id="1.20.970.10">
    <property type="entry name" value="Transferase, Pyrimidine Nucleoside Phosphorylase, Chain C"/>
    <property type="match status" value="1"/>
</dbReference>
<dbReference type="GO" id="GO:0000162">
    <property type="term" value="P:L-tryptophan biosynthetic process"/>
    <property type="evidence" value="ECO:0007669"/>
    <property type="project" value="InterPro"/>
</dbReference>
<sequence length="327" mass="35062">MSYSAILKEIARGVHGAHDLTLDEAEQLYGAMLDGGVPELELGAILIALRMKSESPDELLGFYQALERRVYQLDAPNGGVRPVVLPTYNGARHQANLLPLLALLLAKFGVPVLLHGTLEGGGRVATAYILRELGILPSANVRQANEALARERIAFVPTAALSPGLANLLALRNRLGVRNSGHSLAKIIDPFGGNSLRLVGVSHPDYLEKMRDFFQATGGRALLLRGTEGEAFANPKRRPDLEYFEDGAQQILFEAEAGPLKSLPNLPDSIDAPATATWIREAMSGQHPIPLPMVNQLACCLYGAGYTNDMNQAKAIVAMETASLAAA</sequence>
<dbReference type="NCBIfam" id="NF006005">
    <property type="entry name" value="PRK08136.1"/>
    <property type="match status" value="1"/>
</dbReference>
<reference evidence="4 5" key="1">
    <citation type="journal article" date="2019" name="Front. Microbiol.">
        <title>Genomes of Neutrophilic Sulfur-Oxidizing Chemolithoautotrophs Representing 9 Proteobacterial Species From 8 Genera.</title>
        <authorList>
            <person name="Watanabe T."/>
            <person name="Kojima H."/>
            <person name="Umezawa K."/>
            <person name="Hori C."/>
            <person name="Takasuka T.E."/>
            <person name="Kato Y."/>
            <person name="Fukui M."/>
        </authorList>
    </citation>
    <scope>NUCLEOTIDE SEQUENCE [LARGE SCALE GENOMIC DNA]</scope>
    <source>
        <strain evidence="4 5">TTN</strain>
    </source>
</reference>
<dbReference type="PANTHER" id="PTHR43285:SF4">
    <property type="entry name" value="TRANSFERASE"/>
    <property type="match status" value="1"/>
</dbReference>
<dbReference type="InterPro" id="IPR036320">
    <property type="entry name" value="Glycosyl_Trfase_fam3_N_dom_sf"/>
</dbReference>
<dbReference type="SUPFAM" id="SSF47648">
    <property type="entry name" value="Nucleoside phosphorylase/phosphoribosyltransferase N-terminal domain"/>
    <property type="match status" value="1"/>
</dbReference>
<dbReference type="InterPro" id="IPR017459">
    <property type="entry name" value="Glycosyl_Trfase_fam3_N_dom"/>
</dbReference>